<dbReference type="Proteomes" id="UP000028093">
    <property type="component" value="Unassembled WGS sequence"/>
</dbReference>
<reference evidence="6 10" key="1">
    <citation type="submission" date="2014-05" db="EMBL/GenBank/DDBJ databases">
        <authorList>
            <person name="Daugherty S.C."/>
            <person name="Tallon L.J."/>
            <person name="Sadzewicz L."/>
            <person name="Kilian M."/>
            <person name="Tettelin H."/>
        </authorList>
    </citation>
    <scope>NUCLEOTIDE SEQUENCE [LARGE SCALE GENOMIC DNA]</scope>
    <source>
        <strain evidence="6 10">SK1126</strain>
    </source>
</reference>
<dbReference type="SMART" id="SM00382">
    <property type="entry name" value="AAA"/>
    <property type="match status" value="1"/>
</dbReference>
<dbReference type="Gene3D" id="3.40.50.300">
    <property type="entry name" value="P-loop containing nucleotide triphosphate hydrolases"/>
    <property type="match status" value="1"/>
</dbReference>
<evidence type="ECO:0000313" key="8">
    <source>
        <dbReference type="EMBL" id="RSI84685.1"/>
    </source>
</evidence>
<dbReference type="InterPro" id="IPR017871">
    <property type="entry name" value="ABC_transporter-like_CS"/>
</dbReference>
<dbReference type="EMBL" id="RJNR01000001">
    <property type="protein sequence ID" value="RSI84685.1"/>
    <property type="molecule type" value="Genomic_DNA"/>
</dbReference>
<sequence>MNRVILSLKNIDKTYGKEQVLHNISFDIEQGEICGLIGENGAGKTTLMRILLGLIQADKGEIESVSQHKIGSIIESPALYPNLTGRQHLQYYKTRFGLKTDITKMLELVHLPEPSWDRKVKNYSLGMKQRLSIAIALLDNPELIILDEPVNGLDPQGISDLRKMILNLRDQLGVTFLISSHILSELEFITDKYIIMKKGKILNVMSSKELANDLSEKLFLKTSNNQILKTFLKEEGIVHFEQDDYLVVPEKEKLMAILEYSVVSNLVIQDIYIKKERFEDYYLHNII</sequence>
<evidence type="ECO:0000259" key="5">
    <source>
        <dbReference type="PROSITE" id="PS50893"/>
    </source>
</evidence>
<dbReference type="PATRIC" id="fig|28037.99.peg.1690"/>
<keyword evidence="8" id="KW-0378">Hydrolase</keyword>
<reference evidence="7 11" key="2">
    <citation type="journal article" date="2016" name="Eur. J. Clin. Microbiol. Infect. Dis.">
        <title>Whole genome sequencing as a tool for phylogenetic analysis of clinical strains of Mitis group streptococci.</title>
        <authorList>
            <person name="Rasmussen L.H."/>
            <person name="Dargis R."/>
            <person name="Hojholt K."/>
            <person name="Christensen J.J."/>
            <person name="Skovgaard O."/>
            <person name="Justesen U.S."/>
            <person name="Rosenvinge F.S."/>
            <person name="Moser C."/>
            <person name="Lukjancenko O."/>
            <person name="Rasmussen S."/>
            <person name="Nielsen X.C."/>
        </authorList>
    </citation>
    <scope>NUCLEOTIDE SEQUENCE [LARGE SCALE GENOMIC DNA]</scope>
    <source>
        <strain evidence="7 11">RH_50275_09</strain>
    </source>
</reference>
<protein>
    <submittedName>
        <fullName evidence="6">ABC transporter family protein</fullName>
    </submittedName>
    <submittedName>
        <fullName evidence="7">Bacitracin ABC transporter ATP-binding protein</fullName>
    </submittedName>
    <submittedName>
        <fullName evidence="8">Putative ABC transporter ATP-binding protein YxlF</fullName>
        <ecNumber evidence="8">3.6.3.-</ecNumber>
    </submittedName>
</protein>
<dbReference type="PROSITE" id="PS50893">
    <property type="entry name" value="ABC_TRANSPORTER_2"/>
    <property type="match status" value="1"/>
</dbReference>
<dbReference type="EC" id="3.6.3.-" evidence="8"/>
<organism evidence="6 10">
    <name type="scientific">Streptococcus mitis</name>
    <dbReference type="NCBI Taxonomy" id="28037"/>
    <lineage>
        <taxon>Bacteria</taxon>
        <taxon>Bacillati</taxon>
        <taxon>Bacillota</taxon>
        <taxon>Bacilli</taxon>
        <taxon>Lactobacillales</taxon>
        <taxon>Streptococcaceae</taxon>
        <taxon>Streptococcus</taxon>
        <taxon>Streptococcus mitis group</taxon>
    </lineage>
</organism>
<dbReference type="Pfam" id="PF00005">
    <property type="entry name" value="ABC_tran"/>
    <property type="match status" value="1"/>
</dbReference>
<keyword evidence="3" id="KW-0547">Nucleotide-binding</keyword>
<evidence type="ECO:0000256" key="1">
    <source>
        <dbReference type="ARBA" id="ARBA00005417"/>
    </source>
</evidence>
<evidence type="ECO:0000256" key="2">
    <source>
        <dbReference type="ARBA" id="ARBA00022448"/>
    </source>
</evidence>
<dbReference type="EMBL" id="NCVF01000023">
    <property type="protein sequence ID" value="ORO93317.1"/>
    <property type="molecule type" value="Genomic_DNA"/>
</dbReference>
<evidence type="ECO:0000256" key="3">
    <source>
        <dbReference type="ARBA" id="ARBA00022741"/>
    </source>
</evidence>
<feature type="domain" description="ABC transporter" evidence="5">
    <location>
        <begin position="6"/>
        <end position="223"/>
    </location>
</feature>
<evidence type="ECO:0000313" key="7">
    <source>
        <dbReference type="EMBL" id="ORO93317.1"/>
    </source>
</evidence>
<dbReference type="AlphaFoldDB" id="A0A081PMU8"/>
<dbReference type="EMBL" id="JPFT01000009">
    <property type="protein sequence ID" value="KEQ32021.1"/>
    <property type="molecule type" value="Genomic_DNA"/>
</dbReference>
<keyword evidence="2" id="KW-0813">Transport</keyword>
<dbReference type="InterPro" id="IPR027417">
    <property type="entry name" value="P-loop_NTPase"/>
</dbReference>
<dbReference type="InterPro" id="IPR003439">
    <property type="entry name" value="ABC_transporter-like_ATP-bd"/>
</dbReference>
<dbReference type="EMBL" id="RJOH01000001">
    <property type="protein sequence ID" value="RSJ15115.1"/>
    <property type="molecule type" value="Genomic_DNA"/>
</dbReference>
<dbReference type="Proteomes" id="UP000267438">
    <property type="component" value="Unassembled WGS sequence"/>
</dbReference>
<dbReference type="PANTHER" id="PTHR43335:SF4">
    <property type="entry name" value="ABC TRANSPORTER, ATP-BINDING PROTEIN"/>
    <property type="match status" value="1"/>
</dbReference>
<gene>
    <name evidence="8" type="primary">yxlF_1</name>
    <name evidence="7" type="ORF">B7700_05905</name>
    <name evidence="9" type="ORF">D8836_00360</name>
    <name evidence="8" type="ORF">D8855_00515</name>
    <name evidence="6" type="ORF">SK1126_1780</name>
</gene>
<reference evidence="12 13" key="4">
    <citation type="submission" date="2018-11" db="EMBL/GenBank/DDBJ databases">
        <title>Species Designations Belie Phenotypic and Genotypic Heterogeneity in Oral Streptococci.</title>
        <authorList>
            <person name="Velsko I."/>
        </authorList>
    </citation>
    <scope>NUCLEOTIDE SEQUENCE [LARGE SCALE GENOMIC DNA]</scope>
    <source>
        <strain evidence="8 13">BCA12</strain>
        <strain evidence="9 12">BCC06</strain>
    </source>
</reference>
<dbReference type="SUPFAM" id="SSF52540">
    <property type="entry name" value="P-loop containing nucleoside triphosphate hydrolases"/>
    <property type="match status" value="1"/>
</dbReference>
<comment type="caution">
    <text evidence="6">The sequence shown here is derived from an EMBL/GenBank/DDBJ whole genome shotgun (WGS) entry which is preliminary data.</text>
</comment>
<accession>A0A081PMU8</accession>
<evidence type="ECO:0000313" key="9">
    <source>
        <dbReference type="EMBL" id="RSJ15115.1"/>
    </source>
</evidence>
<dbReference type="PANTHER" id="PTHR43335">
    <property type="entry name" value="ABC TRANSPORTER, ATP-BINDING PROTEIN"/>
    <property type="match status" value="1"/>
</dbReference>
<dbReference type="RefSeq" id="WP_020902118.1">
    <property type="nucleotide sequence ID" value="NZ_CAMHLX010000002.1"/>
</dbReference>
<reference evidence="7" key="3">
    <citation type="submission" date="2017-04" db="EMBL/GenBank/DDBJ databases">
        <authorList>
            <person name="Afonso C.L."/>
            <person name="Miller P.J."/>
            <person name="Scott M.A."/>
            <person name="Spackman E."/>
            <person name="Goraichik I."/>
            <person name="Dimitrov K.M."/>
            <person name="Suarez D.L."/>
            <person name="Swayne D.E."/>
        </authorList>
    </citation>
    <scope>NUCLEOTIDE SEQUENCE</scope>
    <source>
        <strain evidence="7">RH_50275_09</strain>
    </source>
</reference>
<evidence type="ECO:0000313" key="12">
    <source>
        <dbReference type="Proteomes" id="UP000267438"/>
    </source>
</evidence>
<evidence type="ECO:0000313" key="10">
    <source>
        <dbReference type="Proteomes" id="UP000028093"/>
    </source>
</evidence>
<dbReference type="GO" id="GO:0016887">
    <property type="term" value="F:ATP hydrolysis activity"/>
    <property type="evidence" value="ECO:0007669"/>
    <property type="project" value="InterPro"/>
</dbReference>
<dbReference type="PROSITE" id="PS00211">
    <property type="entry name" value="ABC_TRANSPORTER_1"/>
    <property type="match status" value="1"/>
</dbReference>
<evidence type="ECO:0000256" key="4">
    <source>
        <dbReference type="ARBA" id="ARBA00022840"/>
    </source>
</evidence>
<dbReference type="Proteomes" id="UP000193929">
    <property type="component" value="Unassembled WGS sequence"/>
</dbReference>
<name>A0A081PMU8_STRMT</name>
<dbReference type="InterPro" id="IPR003593">
    <property type="entry name" value="AAA+_ATPase"/>
</dbReference>
<proteinExistence type="inferred from homology"/>
<keyword evidence="4 7" id="KW-0067">ATP-binding</keyword>
<dbReference type="GO" id="GO:0005524">
    <property type="term" value="F:ATP binding"/>
    <property type="evidence" value="ECO:0007669"/>
    <property type="project" value="UniProtKB-KW"/>
</dbReference>
<comment type="similarity">
    <text evidence="1">Belongs to the ABC transporter superfamily.</text>
</comment>
<evidence type="ECO:0000313" key="13">
    <source>
        <dbReference type="Proteomes" id="UP000277742"/>
    </source>
</evidence>
<dbReference type="Proteomes" id="UP000277742">
    <property type="component" value="Unassembled WGS sequence"/>
</dbReference>
<evidence type="ECO:0000313" key="6">
    <source>
        <dbReference type="EMBL" id="KEQ32021.1"/>
    </source>
</evidence>
<evidence type="ECO:0000313" key="11">
    <source>
        <dbReference type="Proteomes" id="UP000193929"/>
    </source>
</evidence>